<keyword evidence="2" id="KW-1185">Reference proteome</keyword>
<evidence type="ECO:0000313" key="3">
    <source>
        <dbReference type="WBParaSite" id="PSAMB.scaffold4449size14550.g24398.t1"/>
    </source>
</evidence>
<feature type="region of interest" description="Disordered" evidence="1">
    <location>
        <begin position="1"/>
        <end position="26"/>
    </location>
</feature>
<evidence type="ECO:0000313" key="2">
    <source>
        <dbReference type="Proteomes" id="UP000887566"/>
    </source>
</evidence>
<sequence>MDSKRRQYADDSDSVPTGDRAVSVSQSGVGWRHCYPRHAGRSRNGACIERATGGLFWVDALGSYVPSRCAHSSALQPETISMRPLGFDPTDSPTDII</sequence>
<dbReference type="AlphaFoldDB" id="A0A914WPB5"/>
<name>A0A914WPB5_9BILA</name>
<protein>
    <submittedName>
        <fullName evidence="3">DUF397 domain-containing protein</fullName>
    </submittedName>
</protein>
<proteinExistence type="predicted"/>
<evidence type="ECO:0000256" key="1">
    <source>
        <dbReference type="SAM" id="MobiDB-lite"/>
    </source>
</evidence>
<dbReference type="WBParaSite" id="PSAMB.scaffold4449size14550.g24398.t1">
    <property type="protein sequence ID" value="PSAMB.scaffold4449size14550.g24398.t1"/>
    <property type="gene ID" value="PSAMB.scaffold4449size14550.g24398"/>
</dbReference>
<organism evidence="2 3">
    <name type="scientific">Plectus sambesii</name>
    <dbReference type="NCBI Taxonomy" id="2011161"/>
    <lineage>
        <taxon>Eukaryota</taxon>
        <taxon>Metazoa</taxon>
        <taxon>Ecdysozoa</taxon>
        <taxon>Nematoda</taxon>
        <taxon>Chromadorea</taxon>
        <taxon>Plectida</taxon>
        <taxon>Plectina</taxon>
        <taxon>Plectoidea</taxon>
        <taxon>Plectidae</taxon>
        <taxon>Plectus</taxon>
    </lineage>
</organism>
<reference evidence="3" key="1">
    <citation type="submission" date="2022-11" db="UniProtKB">
        <authorList>
            <consortium name="WormBaseParasite"/>
        </authorList>
    </citation>
    <scope>IDENTIFICATION</scope>
</reference>
<accession>A0A914WPB5</accession>
<dbReference type="Proteomes" id="UP000887566">
    <property type="component" value="Unplaced"/>
</dbReference>